<keyword evidence="5 6" id="KW-0067">ATP-binding</keyword>
<dbReference type="InterPro" id="IPR008271">
    <property type="entry name" value="Ser/Thr_kinase_AS"/>
</dbReference>
<keyword evidence="3 6" id="KW-0547">Nucleotide-binding</keyword>
<dbReference type="PANTHER" id="PTHR24346:SF82">
    <property type="entry name" value="KP78A-RELATED"/>
    <property type="match status" value="1"/>
</dbReference>
<dbReference type="GO" id="GO:0005524">
    <property type="term" value="F:ATP binding"/>
    <property type="evidence" value="ECO:0007669"/>
    <property type="project" value="UniProtKB-UniRule"/>
</dbReference>
<dbReference type="PROSITE" id="PS00107">
    <property type="entry name" value="PROTEIN_KINASE_ATP"/>
    <property type="match status" value="1"/>
</dbReference>
<sequence>MEAPAHWPAEVVRTYAPIKPLGKGGFGSVVLARKKKQNESGSNQDDEVAIKVVGSENVTKQERGYAHREIDILKELDHPNIMRLLDYWEPPRTDHTCAAVMALSYSKGPTLQYLLETGGALSFNFARVVAAQIVDAVTYCHSRAVLHRDIKPDNVVVSVASKREDKIWDNEGQTYNTDWEYLLKKWQVTLIDFGFARALTPDDMRKPPPRIAKLDMDASTRSAGSASSNGSNLNKSLSRLFSRQMSSLGNRKYAAPEITKDIRQYKLSYHSNPDVDVTKTLSDHVSFYGLLADAYSLGNTIKYMLTGAPPDEDVNQLISLSNHPLALLFRCVRRKKDKDTAQRTVRYRRSSDLPPEVARLIRGATHYDPQQRTSVRTMRLYPWIDDVLVDRESLPSTARHVNYLSFVLKLEKEDDL</sequence>
<dbReference type="SUPFAM" id="SSF56112">
    <property type="entry name" value="Protein kinase-like (PK-like)"/>
    <property type="match status" value="1"/>
</dbReference>
<dbReference type="PANTHER" id="PTHR24346">
    <property type="entry name" value="MAP/MICROTUBULE AFFINITY-REGULATING KINASE"/>
    <property type="match status" value="1"/>
</dbReference>
<feature type="binding site" evidence="6">
    <location>
        <position position="51"/>
    </location>
    <ligand>
        <name>ATP</name>
        <dbReference type="ChEBI" id="CHEBI:30616"/>
    </ligand>
</feature>
<dbReference type="GO" id="GO:0005737">
    <property type="term" value="C:cytoplasm"/>
    <property type="evidence" value="ECO:0007669"/>
    <property type="project" value="TreeGrafter"/>
</dbReference>
<organism evidence="8">
    <name type="scientific">Phaeodactylum tricornutum</name>
    <name type="common">Diatom</name>
    <dbReference type="NCBI Taxonomy" id="2850"/>
    <lineage>
        <taxon>Eukaryota</taxon>
        <taxon>Sar</taxon>
        <taxon>Stramenopiles</taxon>
        <taxon>Ochrophyta</taxon>
        <taxon>Bacillariophyta</taxon>
        <taxon>Bacillariophyceae</taxon>
        <taxon>Bacillariophycidae</taxon>
        <taxon>Naviculales</taxon>
        <taxon>Phaeodactylaceae</taxon>
        <taxon>Phaeodactylum</taxon>
    </lineage>
</organism>
<reference evidence="8" key="1">
    <citation type="submission" date="2022-02" db="EMBL/GenBank/DDBJ databases">
        <authorList>
            <person name="Giguere J D."/>
        </authorList>
    </citation>
    <scope>NUCLEOTIDE SEQUENCE</scope>
    <source>
        <strain evidence="8">CCAP 1055/1</strain>
    </source>
</reference>
<evidence type="ECO:0000256" key="2">
    <source>
        <dbReference type="ARBA" id="ARBA00022679"/>
    </source>
</evidence>
<evidence type="ECO:0000313" key="8">
    <source>
        <dbReference type="EMBL" id="CAG9285134.1"/>
    </source>
</evidence>
<dbReference type="EMBL" id="OU594943">
    <property type="protein sequence ID" value="CAG9285134.1"/>
    <property type="molecule type" value="Genomic_DNA"/>
</dbReference>
<gene>
    <name evidence="8" type="ORF">PTTT1_LOCUS28064</name>
</gene>
<evidence type="ECO:0000256" key="6">
    <source>
        <dbReference type="PROSITE-ProRule" id="PRU10141"/>
    </source>
</evidence>
<name>A0A8J9T7S9_PHATR</name>
<protein>
    <recommendedName>
        <fullName evidence="7">Protein kinase domain-containing protein</fullName>
    </recommendedName>
</protein>
<evidence type="ECO:0000256" key="3">
    <source>
        <dbReference type="ARBA" id="ARBA00022741"/>
    </source>
</evidence>
<dbReference type="Gene3D" id="3.30.200.20">
    <property type="entry name" value="Phosphorylase Kinase, domain 1"/>
    <property type="match status" value="1"/>
</dbReference>
<accession>A0A8J9T7S9</accession>
<dbReference type="Gene3D" id="1.10.510.10">
    <property type="entry name" value="Transferase(Phosphotransferase) domain 1"/>
    <property type="match status" value="1"/>
</dbReference>
<dbReference type="SMART" id="SM00220">
    <property type="entry name" value="S_TKc"/>
    <property type="match status" value="1"/>
</dbReference>
<evidence type="ECO:0000259" key="7">
    <source>
        <dbReference type="SMART" id="SM00220"/>
    </source>
</evidence>
<dbReference type="GO" id="GO:0004674">
    <property type="term" value="F:protein serine/threonine kinase activity"/>
    <property type="evidence" value="ECO:0007669"/>
    <property type="project" value="UniProtKB-KW"/>
</dbReference>
<keyword evidence="1" id="KW-0723">Serine/threonine-protein kinase</keyword>
<dbReference type="InterPro" id="IPR017441">
    <property type="entry name" value="Protein_kinase_ATP_BS"/>
</dbReference>
<dbReference type="InterPro" id="IPR011009">
    <property type="entry name" value="Kinase-like_dom_sf"/>
</dbReference>
<proteinExistence type="predicted"/>
<dbReference type="GO" id="GO:0035556">
    <property type="term" value="P:intracellular signal transduction"/>
    <property type="evidence" value="ECO:0007669"/>
    <property type="project" value="TreeGrafter"/>
</dbReference>
<evidence type="ECO:0000256" key="1">
    <source>
        <dbReference type="ARBA" id="ARBA00022527"/>
    </source>
</evidence>
<feature type="domain" description="Protein kinase" evidence="7">
    <location>
        <begin position="15"/>
        <end position="384"/>
    </location>
</feature>
<keyword evidence="4" id="KW-0418">Kinase</keyword>
<dbReference type="InterPro" id="IPR000719">
    <property type="entry name" value="Prot_kinase_dom"/>
</dbReference>
<dbReference type="Proteomes" id="UP000836788">
    <property type="component" value="Chromosome 2"/>
</dbReference>
<keyword evidence="2" id="KW-0808">Transferase</keyword>
<dbReference type="AlphaFoldDB" id="A0A8J9T7S9"/>
<evidence type="ECO:0000256" key="4">
    <source>
        <dbReference type="ARBA" id="ARBA00022777"/>
    </source>
</evidence>
<evidence type="ECO:0000256" key="5">
    <source>
        <dbReference type="ARBA" id="ARBA00022840"/>
    </source>
</evidence>
<dbReference type="PROSITE" id="PS00108">
    <property type="entry name" value="PROTEIN_KINASE_ST"/>
    <property type="match status" value="1"/>
</dbReference>
<dbReference type="Pfam" id="PF00069">
    <property type="entry name" value="Pkinase"/>
    <property type="match status" value="1"/>
</dbReference>